<name>A0A174IZ21_PHOVU</name>
<dbReference type="EMBL" id="CYZI01000023">
    <property type="protein sequence ID" value="CUO92742.1"/>
    <property type="molecule type" value="Genomic_DNA"/>
</dbReference>
<evidence type="ECO:0000313" key="2">
    <source>
        <dbReference type="EMBL" id="MBU9138981.1"/>
    </source>
</evidence>
<reference evidence="2" key="2">
    <citation type="submission" date="2021-06" db="EMBL/GenBank/DDBJ databases">
        <title>Collection of gut derived symbiotic bacterial strains cultured from healthy donors.</title>
        <authorList>
            <person name="Lin H."/>
            <person name="Littmann E."/>
            <person name="Pamer E.G."/>
        </authorList>
    </citation>
    <scope>NUCLEOTIDE SEQUENCE</scope>
    <source>
        <strain evidence="2">MSK.6.33</strain>
    </source>
</reference>
<dbReference type="EMBL" id="JAHPYS010000017">
    <property type="protein sequence ID" value="MBU9138981.1"/>
    <property type="molecule type" value="Genomic_DNA"/>
</dbReference>
<evidence type="ECO:0000313" key="1">
    <source>
        <dbReference type="EMBL" id="CUO92742.1"/>
    </source>
</evidence>
<proteinExistence type="predicted"/>
<dbReference type="RefSeq" id="WP_057250586.1">
    <property type="nucleotide sequence ID" value="NZ_CYZI01000023.1"/>
</dbReference>
<dbReference type="Proteomes" id="UP000736888">
    <property type="component" value="Unassembled WGS sequence"/>
</dbReference>
<sequence length="215" mass="24531">MAYYTVYWPQDWLDELRKSNDTGPIKVVFGSIHSRMPSIASIKEGDVVFPVSLLDRHLYIMARLEVTHKERAFDYCIRELGNPYRSLIPEGVVVKVSDAFFCAKDVSYKSLQSVPENLTMIIPGDKPHCKHQEPFNCCAEWAVWGENGSVIQPRLIPDEVVPLLRFGYPKSKEKPLRINSKGVVLAQSIAATRRLSEESAMFFEEIFKPIENVEP</sequence>
<organism evidence="1 3">
    <name type="scientific">Phocaeicola vulgatus</name>
    <name type="common">Bacteroides vulgatus</name>
    <dbReference type="NCBI Taxonomy" id="821"/>
    <lineage>
        <taxon>Bacteria</taxon>
        <taxon>Pseudomonadati</taxon>
        <taxon>Bacteroidota</taxon>
        <taxon>Bacteroidia</taxon>
        <taxon>Bacteroidales</taxon>
        <taxon>Bacteroidaceae</taxon>
        <taxon>Phocaeicola</taxon>
    </lineage>
</organism>
<gene>
    <name evidence="1" type="ORF">ERS852457_03092</name>
    <name evidence="2" type="ORF">KTG10_09520</name>
</gene>
<dbReference type="AlphaFoldDB" id="A0A174IZ21"/>
<accession>A0A174IZ21</accession>
<protein>
    <submittedName>
        <fullName evidence="1">Uncharacterized protein</fullName>
    </submittedName>
</protein>
<dbReference type="Proteomes" id="UP000095333">
    <property type="component" value="Unassembled WGS sequence"/>
</dbReference>
<reference evidence="1 3" key="1">
    <citation type="submission" date="2015-09" db="EMBL/GenBank/DDBJ databases">
        <authorList>
            <consortium name="Pathogen Informatics"/>
        </authorList>
    </citation>
    <scope>NUCLEOTIDE SEQUENCE [LARGE SCALE GENOMIC DNA]</scope>
    <source>
        <strain evidence="1 3">2789STDY5834842</strain>
    </source>
</reference>
<evidence type="ECO:0000313" key="3">
    <source>
        <dbReference type="Proteomes" id="UP000095333"/>
    </source>
</evidence>